<gene>
    <name evidence="1" type="ORF">DAERI_240016</name>
</gene>
<protein>
    <submittedName>
        <fullName evidence="1">Uncharacterized protein</fullName>
    </submittedName>
</protein>
<sequence>MLTGCYNLLPSNGGGQANPPAVRTVRPADIAVPAGYRVEAVATGLDFPTAVAFDEQGRVYVLEAGYSYGEVFTVPRLLRLEQGGGRMEIARGESSPWNGLDYANGAFYVGEGGGIGGGRIVKISPGGQVTPLVQNLPSLGDHHTNSPVVGRGGYVYFGQGTATNSSVVGTDNADYGWLKRFPQFDDIPCVDITLNGRNFQTGNPLTPAADTVVTGAYQPFGTPSRPGQVVKPSFQPPASPAVLRLRQRMV</sequence>
<reference evidence="2" key="1">
    <citation type="submission" date="2018-01" db="EMBL/GenBank/DDBJ databases">
        <title>Draft Genome Sequence of the Radioresistant Bacterium Deinococcus aerius TR0125, Isolated from the Higher Atmosphere above Japan.</title>
        <authorList>
            <person name="Satoh K."/>
            <person name="Arai H."/>
            <person name="Sanzen T."/>
            <person name="Kawaguchi Y."/>
            <person name="Hayashi H."/>
            <person name="Yokobori S."/>
            <person name="Yamagishi A."/>
            <person name="Oono Y."/>
            <person name="Narumi I."/>
        </authorList>
    </citation>
    <scope>NUCLEOTIDE SEQUENCE [LARGE SCALE GENOMIC DNA]</scope>
    <source>
        <strain evidence="2">TR0125</strain>
    </source>
</reference>
<name>A0A2I9E2U8_9DEIO</name>
<dbReference type="SUPFAM" id="SSF50952">
    <property type="entry name" value="Soluble quinoprotein glucose dehydrogenase"/>
    <property type="match status" value="1"/>
</dbReference>
<dbReference type="InterPro" id="IPR011041">
    <property type="entry name" value="Quinoprot_gluc/sorb_DH_b-prop"/>
</dbReference>
<comment type="caution">
    <text evidence="1">The sequence shown here is derived from an EMBL/GenBank/DDBJ whole genome shotgun (WGS) entry which is preliminary data.</text>
</comment>
<dbReference type="EMBL" id="BFAG01000024">
    <property type="protein sequence ID" value="GBF08165.1"/>
    <property type="molecule type" value="Genomic_DNA"/>
</dbReference>
<dbReference type="Proteomes" id="UP000236569">
    <property type="component" value="Unassembled WGS sequence"/>
</dbReference>
<evidence type="ECO:0000313" key="2">
    <source>
        <dbReference type="Proteomes" id="UP000236569"/>
    </source>
</evidence>
<dbReference type="Gene3D" id="2.120.10.30">
    <property type="entry name" value="TolB, C-terminal domain"/>
    <property type="match status" value="1"/>
</dbReference>
<dbReference type="InterPro" id="IPR011042">
    <property type="entry name" value="6-blade_b-propeller_TolB-like"/>
</dbReference>
<dbReference type="AlphaFoldDB" id="A0A2I9E2U8"/>
<evidence type="ECO:0000313" key="1">
    <source>
        <dbReference type="EMBL" id="GBF08165.1"/>
    </source>
</evidence>
<keyword evidence="2" id="KW-1185">Reference proteome</keyword>
<accession>A0A2I9E2U8</accession>
<proteinExistence type="predicted"/>
<organism evidence="1 2">
    <name type="scientific">Deinococcus aerius</name>
    <dbReference type="NCBI Taxonomy" id="200253"/>
    <lineage>
        <taxon>Bacteria</taxon>
        <taxon>Thermotogati</taxon>
        <taxon>Deinococcota</taxon>
        <taxon>Deinococci</taxon>
        <taxon>Deinococcales</taxon>
        <taxon>Deinococcaceae</taxon>
        <taxon>Deinococcus</taxon>
    </lineage>
</organism>